<dbReference type="AlphaFoldDB" id="A0AA86SRC8"/>
<dbReference type="EMBL" id="OY731403">
    <property type="protein sequence ID" value="CAJ1962015.1"/>
    <property type="molecule type" value="Genomic_DNA"/>
</dbReference>
<keyword evidence="1" id="KW-0812">Transmembrane</keyword>
<name>A0AA86SRC8_9FABA</name>
<accession>A0AA86SRC8</accession>
<keyword evidence="1" id="KW-0472">Membrane</keyword>
<organism evidence="2 3">
    <name type="scientific">Sphenostylis stenocarpa</name>
    <dbReference type="NCBI Taxonomy" id="92480"/>
    <lineage>
        <taxon>Eukaryota</taxon>
        <taxon>Viridiplantae</taxon>
        <taxon>Streptophyta</taxon>
        <taxon>Embryophyta</taxon>
        <taxon>Tracheophyta</taxon>
        <taxon>Spermatophyta</taxon>
        <taxon>Magnoliopsida</taxon>
        <taxon>eudicotyledons</taxon>
        <taxon>Gunneridae</taxon>
        <taxon>Pentapetalae</taxon>
        <taxon>rosids</taxon>
        <taxon>fabids</taxon>
        <taxon>Fabales</taxon>
        <taxon>Fabaceae</taxon>
        <taxon>Papilionoideae</taxon>
        <taxon>50 kb inversion clade</taxon>
        <taxon>NPAAA clade</taxon>
        <taxon>indigoferoid/millettioid clade</taxon>
        <taxon>Phaseoleae</taxon>
        <taxon>Sphenostylis</taxon>
    </lineage>
</organism>
<sequence length="126" mass="14604">MHFLLTSTIQTHCLWEGAHTHGRSRHRRKAAYEASGERSSTRDAHAALKSTDVVTCKPSPISLLRMRFRFACGGLHWLIYFGIVVRILANWKSAARSKERKSRHTKELELFRSFKLRQQHVLPNSH</sequence>
<feature type="transmembrane region" description="Helical" evidence="1">
    <location>
        <begin position="68"/>
        <end position="89"/>
    </location>
</feature>
<protein>
    <submittedName>
        <fullName evidence="2">Uncharacterized protein</fullName>
    </submittedName>
</protein>
<reference evidence="2" key="1">
    <citation type="submission" date="2023-10" db="EMBL/GenBank/DDBJ databases">
        <authorList>
            <person name="Domelevo Entfellner J.-B."/>
        </authorList>
    </citation>
    <scope>NUCLEOTIDE SEQUENCE</scope>
</reference>
<proteinExistence type="predicted"/>
<evidence type="ECO:0000256" key="1">
    <source>
        <dbReference type="SAM" id="Phobius"/>
    </source>
</evidence>
<evidence type="ECO:0000313" key="2">
    <source>
        <dbReference type="EMBL" id="CAJ1962015.1"/>
    </source>
</evidence>
<gene>
    <name evidence="2" type="ORF">AYBTSS11_LOCUS19024</name>
</gene>
<keyword evidence="1" id="KW-1133">Transmembrane helix</keyword>
<evidence type="ECO:0000313" key="3">
    <source>
        <dbReference type="Proteomes" id="UP001189624"/>
    </source>
</evidence>
<dbReference type="Proteomes" id="UP001189624">
    <property type="component" value="Chromosome 6"/>
</dbReference>
<keyword evidence="3" id="KW-1185">Reference proteome</keyword>
<dbReference type="Gramene" id="rna-AYBTSS11_LOCUS19024">
    <property type="protein sequence ID" value="CAJ1962015.1"/>
    <property type="gene ID" value="gene-AYBTSS11_LOCUS19024"/>
</dbReference>